<accession>A0A9E5MLD2</accession>
<feature type="transmembrane region" description="Helical" evidence="2">
    <location>
        <begin position="6"/>
        <end position="22"/>
    </location>
</feature>
<organism evidence="3 4">
    <name type="scientific">Microcella pacifica</name>
    <dbReference type="NCBI Taxonomy" id="2591847"/>
    <lineage>
        <taxon>Bacteria</taxon>
        <taxon>Bacillati</taxon>
        <taxon>Actinomycetota</taxon>
        <taxon>Actinomycetes</taxon>
        <taxon>Micrococcales</taxon>
        <taxon>Microbacteriaceae</taxon>
        <taxon>Microcella</taxon>
    </lineage>
</organism>
<dbReference type="AlphaFoldDB" id="A0A9E5MLD2"/>
<keyword evidence="4" id="KW-1185">Reference proteome</keyword>
<dbReference type="InterPro" id="IPR019277">
    <property type="entry name" value="DUF2304"/>
</dbReference>
<protein>
    <submittedName>
        <fullName evidence="3">DUF2304 family protein</fullName>
    </submittedName>
</protein>
<dbReference type="EMBL" id="VIKT02000025">
    <property type="protein sequence ID" value="NHF63901.1"/>
    <property type="molecule type" value="Genomic_DNA"/>
</dbReference>
<dbReference type="Pfam" id="PF10066">
    <property type="entry name" value="DUF2304"/>
    <property type="match status" value="1"/>
</dbReference>
<feature type="transmembrane region" description="Helical" evidence="2">
    <location>
        <begin position="34"/>
        <end position="61"/>
    </location>
</feature>
<evidence type="ECO:0000256" key="2">
    <source>
        <dbReference type="SAM" id="Phobius"/>
    </source>
</evidence>
<keyword evidence="2" id="KW-0812">Transmembrane</keyword>
<keyword evidence="1" id="KW-0175">Coiled coil</keyword>
<keyword evidence="2" id="KW-1133">Transmembrane helix</keyword>
<gene>
    <name evidence="3" type="ORF">FK219_011775</name>
</gene>
<comment type="caution">
    <text evidence="3">The sequence shown here is derived from an EMBL/GenBank/DDBJ whole genome shotgun (WGS) entry which is preliminary data.</text>
</comment>
<evidence type="ECO:0000313" key="4">
    <source>
        <dbReference type="Proteomes" id="UP000818266"/>
    </source>
</evidence>
<feature type="transmembrane region" description="Helical" evidence="2">
    <location>
        <begin position="67"/>
        <end position="84"/>
    </location>
</feature>
<evidence type="ECO:0000313" key="3">
    <source>
        <dbReference type="EMBL" id="NHF63901.1"/>
    </source>
</evidence>
<reference evidence="3 4" key="1">
    <citation type="submission" date="2020-03" db="EMBL/GenBank/DDBJ databases">
        <title>Chryseoglobus sp. isolated from a deep-sea seamount.</title>
        <authorList>
            <person name="Zhang D.-C."/>
        </authorList>
    </citation>
    <scope>NUCLEOTIDE SEQUENCE [LARGE SCALE GENOMIC DNA]</scope>
    <source>
        <strain evidence="3 4">KN1116</strain>
    </source>
</reference>
<keyword evidence="2" id="KW-0472">Membrane</keyword>
<sequence length="132" mass="14834">MWFQIILVLALLGIAVYLLRSTPSPRHLAIRRLVMLVGILVGIVVIIWPDLLTVLAQLVGIGRGADLLFYVAIIIGLLYTVNEYKRSVRLARLNTRLAREITLTEARLNDRISELEARLDSGRRDASRSATE</sequence>
<proteinExistence type="predicted"/>
<dbReference type="RefSeq" id="WP_152584110.1">
    <property type="nucleotide sequence ID" value="NZ_VIKT02000025.1"/>
</dbReference>
<evidence type="ECO:0000256" key="1">
    <source>
        <dbReference type="SAM" id="Coils"/>
    </source>
</evidence>
<dbReference type="OrthoDB" id="8904808at2"/>
<name>A0A9E5MLD2_9MICO</name>
<feature type="coiled-coil region" evidence="1">
    <location>
        <begin position="98"/>
        <end position="125"/>
    </location>
</feature>
<dbReference type="Proteomes" id="UP000818266">
    <property type="component" value="Unassembled WGS sequence"/>
</dbReference>